<dbReference type="Proteomes" id="UP001225034">
    <property type="component" value="Unassembled WGS sequence"/>
</dbReference>
<comment type="caution">
    <text evidence="2">The sequence shown here is derived from an EMBL/GenBank/DDBJ whole genome shotgun (WGS) entry which is preliminary data.</text>
</comment>
<evidence type="ECO:0000313" key="3">
    <source>
        <dbReference type="Proteomes" id="UP001225034"/>
    </source>
</evidence>
<protein>
    <submittedName>
        <fullName evidence="2">Uncharacterized protein</fullName>
    </submittedName>
</protein>
<reference evidence="2 3" key="1">
    <citation type="submission" date="2023-07" db="EMBL/GenBank/DDBJ databases">
        <title>Genomic Encyclopedia of Type Strains, Phase IV (KMG-IV): sequencing the most valuable type-strain genomes for metagenomic binning, comparative biology and taxonomic classification.</title>
        <authorList>
            <person name="Goeker M."/>
        </authorList>
    </citation>
    <scope>NUCLEOTIDE SEQUENCE [LARGE SCALE GENOMIC DNA]</scope>
    <source>
        <strain evidence="2 3">DSM 19154</strain>
    </source>
</reference>
<sequence>MDGIIMLLLSASLIAFYCIVQVEHVRKHRRVLIIHVVAVVVCLSCAGWLMIR</sequence>
<evidence type="ECO:0000256" key="1">
    <source>
        <dbReference type="SAM" id="Phobius"/>
    </source>
</evidence>
<keyword evidence="1" id="KW-0472">Membrane</keyword>
<feature type="transmembrane region" description="Helical" evidence="1">
    <location>
        <begin position="32"/>
        <end position="51"/>
    </location>
</feature>
<accession>A0ABT9YBU1</accession>
<proteinExistence type="predicted"/>
<evidence type="ECO:0000313" key="2">
    <source>
        <dbReference type="EMBL" id="MDQ0205315.1"/>
    </source>
</evidence>
<gene>
    <name evidence="2" type="ORF">J2S05_000089</name>
</gene>
<name>A0ABT9YBU1_9BACI</name>
<keyword evidence="1" id="KW-1133">Transmembrane helix</keyword>
<keyword evidence="1" id="KW-0812">Transmembrane</keyword>
<organism evidence="2 3">
    <name type="scientific">Alkalicoccobacillus murimartini</name>
    <dbReference type="NCBI Taxonomy" id="171685"/>
    <lineage>
        <taxon>Bacteria</taxon>
        <taxon>Bacillati</taxon>
        <taxon>Bacillota</taxon>
        <taxon>Bacilli</taxon>
        <taxon>Bacillales</taxon>
        <taxon>Bacillaceae</taxon>
        <taxon>Alkalicoccobacillus</taxon>
    </lineage>
</organism>
<dbReference type="EMBL" id="JAUSUA010000001">
    <property type="protein sequence ID" value="MDQ0205315.1"/>
    <property type="molecule type" value="Genomic_DNA"/>
</dbReference>
<keyword evidence="3" id="KW-1185">Reference proteome</keyword>